<name>A0ABR2ETM6_9ROSI</name>
<gene>
    <name evidence="2" type="ORF">V6N12_058321</name>
</gene>
<feature type="region of interest" description="Disordered" evidence="1">
    <location>
        <begin position="1"/>
        <end position="35"/>
    </location>
</feature>
<dbReference type="Proteomes" id="UP001472677">
    <property type="component" value="Unassembled WGS sequence"/>
</dbReference>
<sequence length="67" mass="7099">MTGPSMPGLLSVPHDSTSKQTPRVTPPIDKSKHSAIILPDDSASIRHSDIPTKSLLPTVLSAEAIEQ</sequence>
<keyword evidence="3" id="KW-1185">Reference proteome</keyword>
<organism evidence="2 3">
    <name type="scientific">Hibiscus sabdariffa</name>
    <name type="common">roselle</name>
    <dbReference type="NCBI Taxonomy" id="183260"/>
    <lineage>
        <taxon>Eukaryota</taxon>
        <taxon>Viridiplantae</taxon>
        <taxon>Streptophyta</taxon>
        <taxon>Embryophyta</taxon>
        <taxon>Tracheophyta</taxon>
        <taxon>Spermatophyta</taxon>
        <taxon>Magnoliopsida</taxon>
        <taxon>eudicotyledons</taxon>
        <taxon>Gunneridae</taxon>
        <taxon>Pentapetalae</taxon>
        <taxon>rosids</taxon>
        <taxon>malvids</taxon>
        <taxon>Malvales</taxon>
        <taxon>Malvaceae</taxon>
        <taxon>Malvoideae</taxon>
        <taxon>Hibiscus</taxon>
    </lineage>
</organism>
<evidence type="ECO:0000313" key="2">
    <source>
        <dbReference type="EMBL" id="KAK8564738.1"/>
    </source>
</evidence>
<reference evidence="2 3" key="1">
    <citation type="journal article" date="2024" name="G3 (Bethesda)">
        <title>Genome assembly of Hibiscus sabdariffa L. provides insights into metabolisms of medicinal natural products.</title>
        <authorList>
            <person name="Kim T."/>
        </authorList>
    </citation>
    <scope>NUCLEOTIDE SEQUENCE [LARGE SCALE GENOMIC DNA]</scope>
    <source>
        <strain evidence="2">TK-2024</strain>
        <tissue evidence="2">Old leaves</tissue>
    </source>
</reference>
<evidence type="ECO:0000313" key="3">
    <source>
        <dbReference type="Proteomes" id="UP001472677"/>
    </source>
</evidence>
<accession>A0ABR2ETM6</accession>
<protein>
    <submittedName>
        <fullName evidence="2">Uncharacterized protein</fullName>
    </submittedName>
</protein>
<evidence type="ECO:0000256" key="1">
    <source>
        <dbReference type="SAM" id="MobiDB-lite"/>
    </source>
</evidence>
<feature type="compositionally biased region" description="Polar residues" evidence="1">
    <location>
        <begin position="14"/>
        <end position="23"/>
    </location>
</feature>
<proteinExistence type="predicted"/>
<comment type="caution">
    <text evidence="2">The sequence shown here is derived from an EMBL/GenBank/DDBJ whole genome shotgun (WGS) entry which is preliminary data.</text>
</comment>
<dbReference type="EMBL" id="JBBPBM010000010">
    <property type="protein sequence ID" value="KAK8564738.1"/>
    <property type="molecule type" value="Genomic_DNA"/>
</dbReference>